<dbReference type="EMBL" id="CAJHJT010000034">
    <property type="protein sequence ID" value="CAD7005688.1"/>
    <property type="molecule type" value="Genomic_DNA"/>
</dbReference>
<dbReference type="AlphaFoldDB" id="A0A811V572"/>
<gene>
    <name evidence="2" type="ORF">CCAP1982_LOCUS14040</name>
</gene>
<reference evidence="2" key="1">
    <citation type="submission" date="2020-11" db="EMBL/GenBank/DDBJ databases">
        <authorList>
            <person name="Whitehead M."/>
        </authorList>
    </citation>
    <scope>NUCLEOTIDE SEQUENCE</scope>
    <source>
        <strain evidence="2">EGII</strain>
    </source>
</reference>
<evidence type="ECO:0000313" key="2">
    <source>
        <dbReference type="EMBL" id="CAD7005688.1"/>
    </source>
</evidence>
<evidence type="ECO:0000313" key="3">
    <source>
        <dbReference type="Proteomes" id="UP000606786"/>
    </source>
</evidence>
<sequence length="117" mass="13379">MHSTKSDKNARVTHHHKQQQQQQQHGLQIINDVYAKSQNICLKISLPARQLSCLHMHRVSDVITTKSVTNLLQRYTTIGNFCQCLSLCASHRHRNEPQAVSGYQQSSTATLYTNRTH</sequence>
<dbReference type="OrthoDB" id="6610578at2759"/>
<proteinExistence type="predicted"/>
<feature type="region of interest" description="Disordered" evidence="1">
    <location>
        <begin position="96"/>
        <end position="117"/>
    </location>
</feature>
<organism evidence="2 3">
    <name type="scientific">Ceratitis capitata</name>
    <name type="common">Mediterranean fruit fly</name>
    <name type="synonym">Tephritis capitata</name>
    <dbReference type="NCBI Taxonomy" id="7213"/>
    <lineage>
        <taxon>Eukaryota</taxon>
        <taxon>Metazoa</taxon>
        <taxon>Ecdysozoa</taxon>
        <taxon>Arthropoda</taxon>
        <taxon>Hexapoda</taxon>
        <taxon>Insecta</taxon>
        <taxon>Pterygota</taxon>
        <taxon>Neoptera</taxon>
        <taxon>Endopterygota</taxon>
        <taxon>Diptera</taxon>
        <taxon>Brachycera</taxon>
        <taxon>Muscomorpha</taxon>
        <taxon>Tephritoidea</taxon>
        <taxon>Tephritidae</taxon>
        <taxon>Ceratitis</taxon>
        <taxon>Ceratitis</taxon>
    </lineage>
</organism>
<name>A0A811V572_CERCA</name>
<comment type="caution">
    <text evidence="2">The sequence shown here is derived from an EMBL/GenBank/DDBJ whole genome shotgun (WGS) entry which is preliminary data.</text>
</comment>
<feature type="compositionally biased region" description="Basic and acidic residues" evidence="1">
    <location>
        <begin position="1"/>
        <end position="10"/>
    </location>
</feature>
<dbReference type="Proteomes" id="UP000606786">
    <property type="component" value="Unassembled WGS sequence"/>
</dbReference>
<evidence type="ECO:0000256" key="1">
    <source>
        <dbReference type="SAM" id="MobiDB-lite"/>
    </source>
</evidence>
<protein>
    <submittedName>
        <fullName evidence="2">(Mediterranean fruit fly) hypothetical protein</fullName>
    </submittedName>
</protein>
<feature type="region of interest" description="Disordered" evidence="1">
    <location>
        <begin position="1"/>
        <end position="25"/>
    </location>
</feature>
<accession>A0A811V572</accession>
<feature type="compositionally biased region" description="Polar residues" evidence="1">
    <location>
        <begin position="101"/>
        <end position="117"/>
    </location>
</feature>
<keyword evidence="3" id="KW-1185">Reference proteome</keyword>